<evidence type="ECO:0008006" key="4">
    <source>
        <dbReference type="Google" id="ProtNLM"/>
    </source>
</evidence>
<keyword evidence="1" id="KW-0472">Membrane</keyword>
<evidence type="ECO:0000313" key="3">
    <source>
        <dbReference type="Proteomes" id="UP000518605"/>
    </source>
</evidence>
<dbReference type="RefSeq" id="WP_183564669.1">
    <property type="nucleotide sequence ID" value="NZ_CBCSLB010000030.1"/>
</dbReference>
<reference evidence="2 3" key="1">
    <citation type="submission" date="2020-08" db="EMBL/GenBank/DDBJ databases">
        <title>Genomic Encyclopedia of Type Strains, Phase III (KMG-III): the genomes of soil and plant-associated and newly described type strains.</title>
        <authorList>
            <person name="Whitman W."/>
        </authorList>
    </citation>
    <scope>NUCLEOTIDE SEQUENCE [LARGE SCALE GENOMIC DNA]</scope>
    <source>
        <strain evidence="2 3">CECT 8234</strain>
    </source>
</reference>
<organism evidence="2 3">
    <name type="scientific">Paenibacillus endophyticus</name>
    <dbReference type="NCBI Taxonomy" id="1294268"/>
    <lineage>
        <taxon>Bacteria</taxon>
        <taxon>Bacillati</taxon>
        <taxon>Bacillota</taxon>
        <taxon>Bacilli</taxon>
        <taxon>Bacillales</taxon>
        <taxon>Paenibacillaceae</taxon>
        <taxon>Paenibacillus</taxon>
    </lineage>
</organism>
<feature type="transmembrane region" description="Helical" evidence="1">
    <location>
        <begin position="20"/>
        <end position="40"/>
    </location>
</feature>
<feature type="transmembrane region" description="Helical" evidence="1">
    <location>
        <begin position="144"/>
        <end position="167"/>
    </location>
</feature>
<evidence type="ECO:0000256" key="1">
    <source>
        <dbReference type="SAM" id="Phobius"/>
    </source>
</evidence>
<keyword evidence="1" id="KW-1133">Transmembrane helix</keyword>
<sequence length="242" mass="26806">MMLKALSSDFLKIRGKGLWFLIFIGPIGLIAMQALNYGLRYDYLTQKYAGKLWEALLVDIQMFVPISLFLGVTLIPSLLSHIEHSTNAWKQLLALPISRGAVFRSKFALSVILLTISCMVLAAGTVILGFSLRFELADMPVGEILKLCFLPFFASLPALALFLWLCINMRNQAIPITLGVLIAISSVFTGLISSTWSKWLPINWPMFSFAGPQQELFVGAGFLLGAVICLLGTFHFIRKDVS</sequence>
<proteinExistence type="predicted"/>
<dbReference type="Proteomes" id="UP000518605">
    <property type="component" value="Unassembled WGS sequence"/>
</dbReference>
<comment type="caution">
    <text evidence="2">The sequence shown here is derived from an EMBL/GenBank/DDBJ whole genome shotgun (WGS) entry which is preliminary data.</text>
</comment>
<accession>A0A7W5C9T6</accession>
<name>A0A7W5C9T6_9BACL</name>
<feature type="transmembrane region" description="Helical" evidence="1">
    <location>
        <begin position="174"/>
        <end position="196"/>
    </location>
</feature>
<protein>
    <recommendedName>
        <fullName evidence="4">Permease</fullName>
    </recommendedName>
</protein>
<feature type="transmembrane region" description="Helical" evidence="1">
    <location>
        <begin position="107"/>
        <end position="132"/>
    </location>
</feature>
<feature type="transmembrane region" description="Helical" evidence="1">
    <location>
        <begin position="216"/>
        <end position="237"/>
    </location>
</feature>
<feature type="transmembrane region" description="Helical" evidence="1">
    <location>
        <begin position="60"/>
        <end position="79"/>
    </location>
</feature>
<keyword evidence="3" id="KW-1185">Reference proteome</keyword>
<keyword evidence="1" id="KW-0812">Transmembrane</keyword>
<dbReference type="CDD" id="cd21809">
    <property type="entry name" value="ABC-2_lan_permease-like"/>
    <property type="match status" value="1"/>
</dbReference>
<gene>
    <name evidence="2" type="ORF">FHS16_003392</name>
</gene>
<dbReference type="AlphaFoldDB" id="A0A7W5C9T6"/>
<dbReference type="Pfam" id="PF12730">
    <property type="entry name" value="ABC2_membrane_4"/>
    <property type="match status" value="1"/>
</dbReference>
<evidence type="ECO:0000313" key="2">
    <source>
        <dbReference type="EMBL" id="MBB3153330.1"/>
    </source>
</evidence>
<dbReference type="EMBL" id="JACHXW010000009">
    <property type="protein sequence ID" value="MBB3153330.1"/>
    <property type="molecule type" value="Genomic_DNA"/>
</dbReference>